<dbReference type="EMBL" id="LJIJ01000311">
    <property type="protein sequence ID" value="ODM98935.1"/>
    <property type="molecule type" value="Genomic_DNA"/>
</dbReference>
<reference evidence="2 3" key="1">
    <citation type="journal article" date="2016" name="Genome Biol. Evol.">
        <title>Gene Family Evolution Reflects Adaptation to Soil Environmental Stressors in the Genome of the Collembolan Orchesella cincta.</title>
        <authorList>
            <person name="Faddeeva-Vakhrusheva A."/>
            <person name="Derks M.F."/>
            <person name="Anvar S.Y."/>
            <person name="Agamennone V."/>
            <person name="Suring W."/>
            <person name="Smit S."/>
            <person name="van Straalen N.M."/>
            <person name="Roelofs D."/>
        </authorList>
    </citation>
    <scope>NUCLEOTIDE SEQUENCE [LARGE SCALE GENOMIC DNA]</scope>
    <source>
        <tissue evidence="2">Mixed pool</tissue>
    </source>
</reference>
<dbReference type="AlphaFoldDB" id="A0A1D2N210"/>
<sequence>MGSLTPPWADELRARNSKIAKKMMSSLSIESYFEPENQDQSNSIKNGTPPSPQRCLSVTSPTVPVAAANGVNGGISKKVVDPSTGRMASSQSPTSSKPSAFLNNTRRVKRQQHGRNTEKLSPIRNERDSMFDEDTSQRQ</sequence>
<dbReference type="Proteomes" id="UP000094527">
    <property type="component" value="Unassembled WGS sequence"/>
</dbReference>
<feature type="compositionally biased region" description="Basic and acidic residues" evidence="1">
    <location>
        <begin position="124"/>
        <end position="139"/>
    </location>
</feature>
<name>A0A1D2N210_ORCCI</name>
<comment type="caution">
    <text evidence="2">The sequence shown here is derived from an EMBL/GenBank/DDBJ whole genome shotgun (WGS) entry which is preliminary data.</text>
</comment>
<keyword evidence="3" id="KW-1185">Reference proteome</keyword>
<evidence type="ECO:0000313" key="2">
    <source>
        <dbReference type="EMBL" id="ODM98935.1"/>
    </source>
</evidence>
<feature type="region of interest" description="Disordered" evidence="1">
    <location>
        <begin position="33"/>
        <end position="139"/>
    </location>
</feature>
<feature type="compositionally biased region" description="Low complexity" evidence="1">
    <location>
        <begin position="89"/>
        <end position="99"/>
    </location>
</feature>
<evidence type="ECO:0000313" key="3">
    <source>
        <dbReference type="Proteomes" id="UP000094527"/>
    </source>
</evidence>
<gene>
    <name evidence="2" type="ORF">Ocin01_07746</name>
</gene>
<proteinExistence type="predicted"/>
<evidence type="ECO:0000256" key="1">
    <source>
        <dbReference type="SAM" id="MobiDB-lite"/>
    </source>
</evidence>
<protein>
    <submittedName>
        <fullName evidence="2">Uncharacterized protein</fullName>
    </submittedName>
</protein>
<organism evidence="2 3">
    <name type="scientific">Orchesella cincta</name>
    <name type="common">Springtail</name>
    <name type="synonym">Podura cincta</name>
    <dbReference type="NCBI Taxonomy" id="48709"/>
    <lineage>
        <taxon>Eukaryota</taxon>
        <taxon>Metazoa</taxon>
        <taxon>Ecdysozoa</taxon>
        <taxon>Arthropoda</taxon>
        <taxon>Hexapoda</taxon>
        <taxon>Collembola</taxon>
        <taxon>Entomobryomorpha</taxon>
        <taxon>Entomobryoidea</taxon>
        <taxon>Orchesellidae</taxon>
        <taxon>Orchesellinae</taxon>
        <taxon>Orchesella</taxon>
    </lineage>
</organism>
<feature type="compositionally biased region" description="Polar residues" evidence="1">
    <location>
        <begin position="38"/>
        <end position="62"/>
    </location>
</feature>
<accession>A0A1D2N210</accession>